<dbReference type="PANTHER" id="PTHR39188">
    <property type="entry name" value="MEMBRANE-ASSOCIATED ZINC METALLOPROTEASE M50B"/>
    <property type="match status" value="1"/>
</dbReference>
<evidence type="ECO:0000256" key="7">
    <source>
        <dbReference type="ARBA" id="ARBA00022801"/>
    </source>
</evidence>
<dbReference type="RefSeq" id="WP_137447962.1">
    <property type="nucleotide sequence ID" value="NZ_SZZH01000001.1"/>
</dbReference>
<evidence type="ECO:0000256" key="8">
    <source>
        <dbReference type="ARBA" id="ARBA00022833"/>
    </source>
</evidence>
<dbReference type="OrthoDB" id="9781963at2"/>
<proteinExistence type="inferred from homology"/>
<dbReference type="GO" id="GO:0008237">
    <property type="term" value="F:metallopeptidase activity"/>
    <property type="evidence" value="ECO:0007669"/>
    <property type="project" value="UniProtKB-KW"/>
</dbReference>
<keyword evidence="6" id="KW-0479">Metal-binding</keyword>
<dbReference type="GO" id="GO:0046872">
    <property type="term" value="F:metal ion binding"/>
    <property type="evidence" value="ECO:0007669"/>
    <property type="project" value="UniProtKB-KW"/>
</dbReference>
<keyword evidence="7" id="KW-0378">Hydrolase</keyword>
<evidence type="ECO:0000256" key="11">
    <source>
        <dbReference type="ARBA" id="ARBA00023136"/>
    </source>
</evidence>
<evidence type="ECO:0000256" key="10">
    <source>
        <dbReference type="ARBA" id="ARBA00023049"/>
    </source>
</evidence>
<evidence type="ECO:0000256" key="2">
    <source>
        <dbReference type="ARBA" id="ARBA00004141"/>
    </source>
</evidence>
<sequence>MPLPPSPEPTAWSQLARRLPAGFQVARIAGVPIFVAPSWVASVAVIAVLGVPVVQQAVPGTSTTSAVTVAILLGVLLGVSVLAHELGHCVAARLVGSRVLGVRLYLLGGASELVGVPRTPRDEAVIAGAGPVVSAAVAGLCAIPAAAVDAGSVQWLLWYLLALANAVLAVFNVLPALPLDGGRVVRAAVWRLSGRRPAGTAVAVAGGFVVAGALAAASVVLLLTADGSALLGAIGLGTAAFVAVGAAGEFPRRIRPVDLPATGDAAAAAGIPQLTTTDRRVGSSRSPRPGRVPDDWLSLARPVVTMPAESPMHLAAGAGTSVLLTGTGGTSSGLLDHRVAAELAREQPTAPAAAGAEALEPDSVLLAADAAGDVAGRMGRSRASMFLVVDDDGRASGVLHRADLLLRSARDPR</sequence>
<dbReference type="PANTHER" id="PTHR39188:SF3">
    <property type="entry name" value="STAGE IV SPORULATION PROTEIN FB"/>
    <property type="match status" value="1"/>
</dbReference>
<evidence type="ECO:0000256" key="9">
    <source>
        <dbReference type="ARBA" id="ARBA00022989"/>
    </source>
</evidence>
<keyword evidence="9 13" id="KW-1133">Transmembrane helix</keyword>
<feature type="region of interest" description="Disordered" evidence="12">
    <location>
        <begin position="269"/>
        <end position="294"/>
    </location>
</feature>
<evidence type="ECO:0000313" key="15">
    <source>
        <dbReference type="EMBL" id="TKV60658.1"/>
    </source>
</evidence>
<feature type="transmembrane region" description="Helical" evidence="13">
    <location>
        <begin position="229"/>
        <end position="247"/>
    </location>
</feature>
<comment type="subcellular location">
    <subcellularLocation>
        <location evidence="2">Membrane</location>
        <topology evidence="2">Multi-pass membrane protein</topology>
    </subcellularLocation>
</comment>
<dbReference type="InterPro" id="IPR008915">
    <property type="entry name" value="Peptidase_M50"/>
</dbReference>
<comment type="caution">
    <text evidence="15">The sequence shown here is derived from an EMBL/GenBank/DDBJ whole genome shotgun (WGS) entry which is preliminary data.</text>
</comment>
<comment type="similarity">
    <text evidence="3">Belongs to the peptidase M50B family.</text>
</comment>
<keyword evidence="8" id="KW-0862">Zinc</keyword>
<evidence type="ECO:0000256" key="1">
    <source>
        <dbReference type="ARBA" id="ARBA00001947"/>
    </source>
</evidence>
<feature type="transmembrane region" description="Helical" evidence="13">
    <location>
        <begin position="25"/>
        <end position="51"/>
    </location>
</feature>
<keyword evidence="16" id="KW-1185">Reference proteome</keyword>
<dbReference type="SUPFAM" id="SSF54631">
    <property type="entry name" value="CBS-domain pair"/>
    <property type="match status" value="1"/>
</dbReference>
<protein>
    <submittedName>
        <fullName evidence="15">Site-2 protease family protein</fullName>
    </submittedName>
</protein>
<dbReference type="InterPro" id="IPR046342">
    <property type="entry name" value="CBS_dom_sf"/>
</dbReference>
<feature type="transmembrane region" description="Helical" evidence="13">
    <location>
        <begin position="63"/>
        <end position="83"/>
    </location>
</feature>
<keyword evidence="11 13" id="KW-0472">Membrane</keyword>
<dbReference type="Pfam" id="PF02163">
    <property type="entry name" value="Peptidase_M50"/>
    <property type="match status" value="2"/>
</dbReference>
<evidence type="ECO:0000256" key="6">
    <source>
        <dbReference type="ARBA" id="ARBA00022723"/>
    </source>
</evidence>
<feature type="domain" description="Peptidase M50" evidence="14">
    <location>
        <begin position="75"/>
        <end position="143"/>
    </location>
</feature>
<evidence type="ECO:0000256" key="5">
    <source>
        <dbReference type="ARBA" id="ARBA00022692"/>
    </source>
</evidence>
<dbReference type="EMBL" id="SZZH01000001">
    <property type="protein sequence ID" value="TKV60658.1"/>
    <property type="molecule type" value="Genomic_DNA"/>
</dbReference>
<keyword evidence="10" id="KW-0482">Metalloprotease</keyword>
<feature type="transmembrane region" description="Helical" evidence="13">
    <location>
        <begin position="124"/>
        <end position="145"/>
    </location>
</feature>
<dbReference type="Proteomes" id="UP000306985">
    <property type="component" value="Unassembled WGS sequence"/>
</dbReference>
<evidence type="ECO:0000256" key="12">
    <source>
        <dbReference type="SAM" id="MobiDB-lite"/>
    </source>
</evidence>
<feature type="transmembrane region" description="Helical" evidence="13">
    <location>
        <begin position="157"/>
        <end position="177"/>
    </location>
</feature>
<name>A0A4U6QKN3_9ACTN</name>
<evidence type="ECO:0000259" key="14">
    <source>
        <dbReference type="Pfam" id="PF02163"/>
    </source>
</evidence>
<evidence type="ECO:0000256" key="4">
    <source>
        <dbReference type="ARBA" id="ARBA00022670"/>
    </source>
</evidence>
<dbReference type="GO" id="GO:0016020">
    <property type="term" value="C:membrane"/>
    <property type="evidence" value="ECO:0007669"/>
    <property type="project" value="UniProtKB-SubCell"/>
</dbReference>
<reference evidence="15 16" key="1">
    <citation type="submission" date="2019-05" db="EMBL/GenBank/DDBJ databases">
        <title>Nakamurella sp. N5BH11, whole genome shotgun sequence.</title>
        <authorList>
            <person name="Tuo L."/>
        </authorList>
    </citation>
    <scope>NUCLEOTIDE SEQUENCE [LARGE SCALE GENOMIC DNA]</scope>
    <source>
        <strain evidence="15 16">N5BH11</strain>
    </source>
</reference>
<comment type="cofactor">
    <cofactor evidence="1">
        <name>Zn(2+)</name>
        <dbReference type="ChEBI" id="CHEBI:29105"/>
    </cofactor>
</comment>
<evidence type="ECO:0000256" key="13">
    <source>
        <dbReference type="SAM" id="Phobius"/>
    </source>
</evidence>
<dbReference type="GO" id="GO:0006508">
    <property type="term" value="P:proteolysis"/>
    <property type="evidence" value="ECO:0007669"/>
    <property type="project" value="UniProtKB-KW"/>
</dbReference>
<organism evidence="15 16">
    <name type="scientific">Nakamurella flava</name>
    <dbReference type="NCBI Taxonomy" id="2576308"/>
    <lineage>
        <taxon>Bacteria</taxon>
        <taxon>Bacillati</taxon>
        <taxon>Actinomycetota</taxon>
        <taxon>Actinomycetes</taxon>
        <taxon>Nakamurellales</taxon>
        <taxon>Nakamurellaceae</taxon>
        <taxon>Nakamurella</taxon>
    </lineage>
</organism>
<feature type="transmembrane region" description="Helical" evidence="13">
    <location>
        <begin position="198"/>
        <end position="223"/>
    </location>
</feature>
<evidence type="ECO:0000313" key="16">
    <source>
        <dbReference type="Proteomes" id="UP000306985"/>
    </source>
</evidence>
<keyword evidence="4 15" id="KW-0645">Protease</keyword>
<dbReference type="AlphaFoldDB" id="A0A4U6QKN3"/>
<accession>A0A4U6QKN3</accession>
<keyword evidence="5 13" id="KW-0812">Transmembrane</keyword>
<evidence type="ECO:0000256" key="3">
    <source>
        <dbReference type="ARBA" id="ARBA00007931"/>
    </source>
</evidence>
<feature type="domain" description="Peptidase M50" evidence="14">
    <location>
        <begin position="156"/>
        <end position="203"/>
    </location>
</feature>
<gene>
    <name evidence="15" type="ORF">FDO65_02890</name>
</gene>